<dbReference type="STRING" id="1192197.JBW_01528"/>
<protein>
    <submittedName>
        <fullName evidence="8">Integrase family protein</fullName>
    </submittedName>
</protein>
<dbReference type="InterPro" id="IPR050090">
    <property type="entry name" value="Tyrosine_recombinase_XerCD"/>
</dbReference>
<dbReference type="InterPro" id="IPR044068">
    <property type="entry name" value="CB"/>
</dbReference>
<feature type="domain" description="Tyr recombinase" evidence="6">
    <location>
        <begin position="167"/>
        <end position="397"/>
    </location>
</feature>
<dbReference type="Gene3D" id="1.10.443.10">
    <property type="entry name" value="Intergrase catalytic core"/>
    <property type="match status" value="1"/>
</dbReference>
<evidence type="ECO:0000256" key="2">
    <source>
        <dbReference type="ARBA" id="ARBA00022908"/>
    </source>
</evidence>
<dbReference type="Pfam" id="PF00589">
    <property type="entry name" value="Phage_integrase"/>
    <property type="match status" value="2"/>
</dbReference>
<reference evidence="8 9" key="1">
    <citation type="journal article" date="2015" name="Genome Announc.">
        <title>Complete Genome Sequence of Pelosinus fermentans JBW45, a Member of a Remarkably Competitive Group of Negativicutes in the Firmicutes Phylum.</title>
        <authorList>
            <person name="De Leon K.B."/>
            <person name="Utturkar S.M."/>
            <person name="Camilleri L.B."/>
            <person name="Elias D.A."/>
            <person name="Arkin A.P."/>
            <person name="Fields M.W."/>
            <person name="Brown S.D."/>
            <person name="Wall J.D."/>
        </authorList>
    </citation>
    <scope>NUCLEOTIDE SEQUENCE [LARGE SCALE GENOMIC DNA]</scope>
    <source>
        <strain evidence="8 9">JBW45</strain>
    </source>
</reference>
<evidence type="ECO:0000313" key="9">
    <source>
        <dbReference type="Proteomes" id="UP000005361"/>
    </source>
</evidence>
<comment type="similarity">
    <text evidence="1">Belongs to the 'phage' integrase family.</text>
</comment>
<feature type="domain" description="Core-binding (CB)" evidence="7">
    <location>
        <begin position="65"/>
        <end position="146"/>
    </location>
</feature>
<evidence type="ECO:0000256" key="1">
    <source>
        <dbReference type="ARBA" id="ARBA00008857"/>
    </source>
</evidence>
<dbReference type="InterPro" id="IPR010998">
    <property type="entry name" value="Integrase_recombinase_N"/>
</dbReference>
<evidence type="ECO:0000259" key="7">
    <source>
        <dbReference type="PROSITE" id="PS51900"/>
    </source>
</evidence>
<dbReference type="InterPro" id="IPR013762">
    <property type="entry name" value="Integrase-like_cat_sf"/>
</dbReference>
<dbReference type="PANTHER" id="PTHR30349:SF64">
    <property type="entry name" value="PROPHAGE INTEGRASE INTD-RELATED"/>
    <property type="match status" value="1"/>
</dbReference>
<evidence type="ECO:0000256" key="4">
    <source>
        <dbReference type="ARBA" id="ARBA00023172"/>
    </source>
</evidence>
<evidence type="ECO:0000259" key="6">
    <source>
        <dbReference type="PROSITE" id="PS51898"/>
    </source>
</evidence>
<dbReference type="GO" id="GO:0006310">
    <property type="term" value="P:DNA recombination"/>
    <property type="evidence" value="ECO:0007669"/>
    <property type="project" value="UniProtKB-KW"/>
</dbReference>
<dbReference type="Pfam" id="PF14659">
    <property type="entry name" value="Phage_int_SAM_3"/>
    <property type="match status" value="1"/>
</dbReference>
<proteinExistence type="inferred from homology"/>
<evidence type="ECO:0000256" key="3">
    <source>
        <dbReference type="ARBA" id="ARBA00023125"/>
    </source>
</evidence>
<dbReference type="InterPro" id="IPR011010">
    <property type="entry name" value="DNA_brk_join_enz"/>
</dbReference>
<dbReference type="InterPro" id="IPR002104">
    <property type="entry name" value="Integrase_catalytic"/>
</dbReference>
<dbReference type="SUPFAM" id="SSF56349">
    <property type="entry name" value="DNA breaking-rejoining enzymes"/>
    <property type="match status" value="1"/>
</dbReference>
<accession>I9NM57</accession>
<keyword evidence="2" id="KW-0229">DNA integration</keyword>
<sequence length="405" mass="47110">MANKRANGEGSFYYDEKKELYRAMLVTPAGKRITKASKNEDVVKDWLNEQRLLIGRNQHIEPSTLLLHDLLVSWVEIYAKSKVRQRTYERYTSLINHVEPLWNMPVQKLTPDNIQGLYNDLQEEGFSGETRKKVHNLIRSALDRAIINRYIQTNPANLVDTPKVARDEIQVFTSREVDLLLTQAKSNRFYPILLLAFTSGMRLGELLGIRWQDINLTTNEVHVRQTLQSTNKKGIIFEPPKTKNSKRRITIPLQTTEALKEYEKLWNESRENYPGEDDLVFVTNKHSPLSPQNFLRRFWNRLQMDVEFAMNDFIPKPMSVKKKLETILEECREDKEKKWKRFTPKNFHVIRHTYATTLLAANVPITDVSRALGHARVSTTLDIYSHAIPENSKLIADKIANALLK</sequence>
<dbReference type="KEGG" id="pft:JBW_01528"/>
<dbReference type="AlphaFoldDB" id="I9NM57"/>
<dbReference type="HOGENOM" id="CLU_027562_17_1_9"/>
<reference evidence="9" key="2">
    <citation type="submission" date="2015-02" db="EMBL/GenBank/DDBJ databases">
        <title>Complete Genome Sequence of Pelosinus fermentans JBW45.</title>
        <authorList>
            <person name="De Leon K.B."/>
            <person name="Utturkar S.M."/>
            <person name="Camilleri L.B."/>
            <person name="Arkin A.P."/>
            <person name="Fields M.W."/>
            <person name="Brown S.D."/>
            <person name="Wall J.D."/>
        </authorList>
    </citation>
    <scope>NUCLEOTIDE SEQUENCE [LARGE SCALE GENOMIC DNA]</scope>
    <source>
        <strain evidence="9">JBW45</strain>
    </source>
</reference>
<organism evidence="8 9">
    <name type="scientific">Pelosinus fermentans JBW45</name>
    <dbReference type="NCBI Taxonomy" id="1192197"/>
    <lineage>
        <taxon>Bacteria</taxon>
        <taxon>Bacillati</taxon>
        <taxon>Bacillota</taxon>
        <taxon>Negativicutes</taxon>
        <taxon>Selenomonadales</taxon>
        <taxon>Sporomusaceae</taxon>
        <taxon>Pelosinus</taxon>
    </lineage>
</organism>
<keyword evidence="4" id="KW-0233">DNA recombination</keyword>
<evidence type="ECO:0000256" key="5">
    <source>
        <dbReference type="PROSITE-ProRule" id="PRU01248"/>
    </source>
</evidence>
<dbReference type="Gene3D" id="1.10.150.130">
    <property type="match status" value="1"/>
</dbReference>
<evidence type="ECO:0000313" key="8">
    <source>
        <dbReference type="EMBL" id="AJQ26878.1"/>
    </source>
</evidence>
<dbReference type="CDD" id="cd01189">
    <property type="entry name" value="INT_ICEBs1_C_like"/>
    <property type="match status" value="1"/>
</dbReference>
<dbReference type="PANTHER" id="PTHR30349">
    <property type="entry name" value="PHAGE INTEGRASE-RELATED"/>
    <property type="match status" value="1"/>
</dbReference>
<dbReference type="EMBL" id="CP010978">
    <property type="protein sequence ID" value="AJQ26878.1"/>
    <property type="molecule type" value="Genomic_DNA"/>
</dbReference>
<dbReference type="Proteomes" id="UP000005361">
    <property type="component" value="Chromosome"/>
</dbReference>
<dbReference type="InterPro" id="IPR004107">
    <property type="entry name" value="Integrase_SAM-like_N"/>
</dbReference>
<dbReference type="RefSeq" id="WP_007959648.1">
    <property type="nucleotide sequence ID" value="NZ_CP010978.1"/>
</dbReference>
<dbReference type="PROSITE" id="PS51900">
    <property type="entry name" value="CB"/>
    <property type="match status" value="1"/>
</dbReference>
<dbReference type="PROSITE" id="PS51898">
    <property type="entry name" value="TYR_RECOMBINASE"/>
    <property type="match status" value="1"/>
</dbReference>
<gene>
    <name evidence="8" type="ORF">JBW_01528</name>
</gene>
<dbReference type="GO" id="GO:0003677">
    <property type="term" value="F:DNA binding"/>
    <property type="evidence" value="ECO:0007669"/>
    <property type="project" value="UniProtKB-UniRule"/>
</dbReference>
<keyword evidence="3 5" id="KW-0238">DNA-binding</keyword>
<name>I9NM57_9FIRM</name>
<dbReference type="GO" id="GO:0015074">
    <property type="term" value="P:DNA integration"/>
    <property type="evidence" value="ECO:0007669"/>
    <property type="project" value="UniProtKB-KW"/>
</dbReference>